<proteinExistence type="predicted"/>
<keyword evidence="2" id="KW-1185">Reference proteome</keyword>
<reference evidence="1" key="1">
    <citation type="submission" date="2022-07" db="EMBL/GenBank/DDBJ databases">
        <title>Phylogenomic reconstructions and comparative analyses of Kickxellomycotina fungi.</title>
        <authorList>
            <person name="Reynolds N.K."/>
            <person name="Stajich J.E."/>
            <person name="Barry K."/>
            <person name="Grigoriev I.V."/>
            <person name="Crous P."/>
            <person name="Smith M.E."/>
        </authorList>
    </citation>
    <scope>NUCLEOTIDE SEQUENCE</scope>
    <source>
        <strain evidence="1">NBRC 105413</strain>
    </source>
</reference>
<protein>
    <submittedName>
        <fullName evidence="1">Uncharacterized protein</fullName>
    </submittedName>
</protein>
<organism evidence="1 2">
    <name type="scientific">Coemansia asiatica</name>
    <dbReference type="NCBI Taxonomy" id="1052880"/>
    <lineage>
        <taxon>Eukaryota</taxon>
        <taxon>Fungi</taxon>
        <taxon>Fungi incertae sedis</taxon>
        <taxon>Zoopagomycota</taxon>
        <taxon>Kickxellomycotina</taxon>
        <taxon>Kickxellomycetes</taxon>
        <taxon>Kickxellales</taxon>
        <taxon>Kickxellaceae</taxon>
        <taxon>Coemansia</taxon>
    </lineage>
</organism>
<dbReference type="EMBL" id="JANBOH010000489">
    <property type="protein sequence ID" value="KAJ1642082.1"/>
    <property type="molecule type" value="Genomic_DNA"/>
</dbReference>
<gene>
    <name evidence="1" type="ORF">LPJ64_006034</name>
</gene>
<name>A0A9W8CHK0_9FUNG</name>
<feature type="non-terminal residue" evidence="1">
    <location>
        <position position="96"/>
    </location>
</feature>
<sequence length="96" mass="10938">MARSQETHTSRAQEQSAWDTEINDLFTDLRNAFDMALMPTVFSGRVVPLYQDPLWEPPYARLLRRLGLFDPLVIPSRPPAAADASSYRVDRSTFPV</sequence>
<dbReference type="Proteomes" id="UP001145021">
    <property type="component" value="Unassembled WGS sequence"/>
</dbReference>
<accession>A0A9W8CHK0</accession>
<evidence type="ECO:0000313" key="2">
    <source>
        <dbReference type="Proteomes" id="UP001145021"/>
    </source>
</evidence>
<comment type="caution">
    <text evidence="1">The sequence shown here is derived from an EMBL/GenBank/DDBJ whole genome shotgun (WGS) entry which is preliminary data.</text>
</comment>
<evidence type="ECO:0000313" key="1">
    <source>
        <dbReference type="EMBL" id="KAJ1642082.1"/>
    </source>
</evidence>
<dbReference type="AlphaFoldDB" id="A0A9W8CHK0"/>